<dbReference type="SMART" id="SM00345">
    <property type="entry name" value="HTH_GNTR"/>
    <property type="match status" value="1"/>
</dbReference>
<dbReference type="SUPFAM" id="SSF46785">
    <property type="entry name" value="Winged helix' DNA-binding domain"/>
    <property type="match status" value="1"/>
</dbReference>
<gene>
    <name evidence="5" type="ORF">ACFSJG_07325</name>
</gene>
<dbReference type="Proteomes" id="UP001597286">
    <property type="component" value="Unassembled WGS sequence"/>
</dbReference>
<dbReference type="InterPro" id="IPR000524">
    <property type="entry name" value="Tscrpt_reg_HTH_GntR"/>
</dbReference>
<dbReference type="PROSITE" id="PS50949">
    <property type="entry name" value="HTH_GNTR"/>
    <property type="match status" value="1"/>
</dbReference>
<dbReference type="Pfam" id="PF00392">
    <property type="entry name" value="GntR"/>
    <property type="match status" value="1"/>
</dbReference>
<evidence type="ECO:0000313" key="5">
    <source>
        <dbReference type="EMBL" id="MFD1812018.1"/>
    </source>
</evidence>
<dbReference type="RefSeq" id="WP_378484545.1">
    <property type="nucleotide sequence ID" value="NZ_JBHUFB010000009.1"/>
</dbReference>
<keyword evidence="2" id="KW-0238">DNA-binding</keyword>
<dbReference type="CDD" id="cd07377">
    <property type="entry name" value="WHTH_GntR"/>
    <property type="match status" value="1"/>
</dbReference>
<proteinExistence type="predicted"/>
<accession>A0ABW4P0M4</accession>
<dbReference type="InterPro" id="IPR036388">
    <property type="entry name" value="WH-like_DNA-bd_sf"/>
</dbReference>
<sequence>MLIRIDPASPTPLFEQVAASVRRAIADGSVGSGDRLPVARELAESLDLNVHTVLRGYQQLRDEGLIELRRGRGAVVAADAGGRSRLQEAVLDVVAEARRLGLSASELVTLVKKEMT</sequence>
<dbReference type="InterPro" id="IPR036390">
    <property type="entry name" value="WH_DNA-bd_sf"/>
</dbReference>
<organism evidence="5 6">
    <name type="scientific">Rhodococcus gannanensis</name>
    <dbReference type="NCBI Taxonomy" id="1960308"/>
    <lineage>
        <taxon>Bacteria</taxon>
        <taxon>Bacillati</taxon>
        <taxon>Actinomycetota</taxon>
        <taxon>Actinomycetes</taxon>
        <taxon>Mycobacteriales</taxon>
        <taxon>Nocardiaceae</taxon>
        <taxon>Rhodococcus</taxon>
    </lineage>
</organism>
<reference evidence="6" key="1">
    <citation type="journal article" date="2019" name="Int. J. Syst. Evol. Microbiol.">
        <title>The Global Catalogue of Microorganisms (GCM) 10K type strain sequencing project: providing services to taxonomists for standard genome sequencing and annotation.</title>
        <authorList>
            <consortium name="The Broad Institute Genomics Platform"/>
            <consortium name="The Broad Institute Genome Sequencing Center for Infectious Disease"/>
            <person name="Wu L."/>
            <person name="Ma J."/>
        </authorList>
    </citation>
    <scope>NUCLEOTIDE SEQUENCE [LARGE SCALE GENOMIC DNA]</scope>
    <source>
        <strain evidence="6">DT72</strain>
    </source>
</reference>
<evidence type="ECO:0000256" key="2">
    <source>
        <dbReference type="ARBA" id="ARBA00023125"/>
    </source>
</evidence>
<evidence type="ECO:0000313" key="6">
    <source>
        <dbReference type="Proteomes" id="UP001597286"/>
    </source>
</evidence>
<dbReference type="PANTHER" id="PTHR38445">
    <property type="entry name" value="HTH-TYPE TRANSCRIPTIONAL REPRESSOR YTRA"/>
    <property type="match status" value="1"/>
</dbReference>
<dbReference type="Gene3D" id="1.10.10.10">
    <property type="entry name" value="Winged helix-like DNA-binding domain superfamily/Winged helix DNA-binding domain"/>
    <property type="match status" value="1"/>
</dbReference>
<dbReference type="PANTHER" id="PTHR38445:SF7">
    <property type="entry name" value="GNTR-FAMILY TRANSCRIPTIONAL REGULATOR"/>
    <property type="match status" value="1"/>
</dbReference>
<evidence type="ECO:0000256" key="3">
    <source>
        <dbReference type="ARBA" id="ARBA00023163"/>
    </source>
</evidence>
<comment type="caution">
    <text evidence="5">The sequence shown here is derived from an EMBL/GenBank/DDBJ whole genome shotgun (WGS) entry which is preliminary data.</text>
</comment>
<dbReference type="EMBL" id="JBHUFB010000009">
    <property type="protein sequence ID" value="MFD1812018.1"/>
    <property type="molecule type" value="Genomic_DNA"/>
</dbReference>
<keyword evidence="6" id="KW-1185">Reference proteome</keyword>
<evidence type="ECO:0000259" key="4">
    <source>
        <dbReference type="PROSITE" id="PS50949"/>
    </source>
</evidence>
<evidence type="ECO:0000256" key="1">
    <source>
        <dbReference type="ARBA" id="ARBA00023015"/>
    </source>
</evidence>
<protein>
    <submittedName>
        <fullName evidence="5">GntR family transcriptional regulator</fullName>
    </submittedName>
</protein>
<feature type="domain" description="HTH gntR-type" evidence="4">
    <location>
        <begin position="11"/>
        <end position="79"/>
    </location>
</feature>
<name>A0ABW4P0M4_9NOCA</name>
<keyword evidence="1" id="KW-0805">Transcription regulation</keyword>
<keyword evidence="3" id="KW-0804">Transcription</keyword>